<dbReference type="EMBL" id="LR134529">
    <property type="protein sequence ID" value="VEJ44712.1"/>
    <property type="molecule type" value="Genomic_DNA"/>
</dbReference>
<keyword evidence="1" id="KW-0472">Membrane</keyword>
<protein>
    <recommendedName>
        <fullName evidence="4">Heme exporter protein D</fullName>
    </recommendedName>
</protein>
<feature type="transmembrane region" description="Helical" evidence="1">
    <location>
        <begin position="31"/>
        <end position="52"/>
    </location>
</feature>
<dbReference type="Proteomes" id="UP000274201">
    <property type="component" value="Chromosome"/>
</dbReference>
<accession>A0A3S4YFS7</accession>
<dbReference type="AlphaFoldDB" id="A0A3S4YFS7"/>
<evidence type="ECO:0008006" key="4">
    <source>
        <dbReference type="Google" id="ProtNLM"/>
    </source>
</evidence>
<reference evidence="2 3" key="1">
    <citation type="submission" date="2018-12" db="EMBL/GenBank/DDBJ databases">
        <authorList>
            <consortium name="Pathogen Informatics"/>
        </authorList>
    </citation>
    <scope>NUCLEOTIDE SEQUENCE [LARGE SCALE GENOMIC DNA]</scope>
    <source>
        <strain evidence="2 3">NCTC12905</strain>
    </source>
</reference>
<evidence type="ECO:0000256" key="1">
    <source>
        <dbReference type="SAM" id="Phobius"/>
    </source>
</evidence>
<proteinExistence type="predicted"/>
<evidence type="ECO:0000313" key="2">
    <source>
        <dbReference type="EMBL" id="VEJ44712.1"/>
    </source>
</evidence>
<keyword evidence="1" id="KW-1133">Transmembrane helix</keyword>
<dbReference type="RefSeq" id="WP_126602321.1">
    <property type="nucleotide sequence ID" value="NZ_LR134529.1"/>
</dbReference>
<dbReference type="STRING" id="1094497.BVwin_01000"/>
<gene>
    <name evidence="2" type="ORF">NCTC12905_00351</name>
</gene>
<organism evidence="2 3">
    <name type="scientific">Bartonella vinsonii</name>
    <name type="common">Rochalimaea vinsonii</name>
    <dbReference type="NCBI Taxonomy" id="33047"/>
    <lineage>
        <taxon>Bacteria</taxon>
        <taxon>Pseudomonadati</taxon>
        <taxon>Pseudomonadota</taxon>
        <taxon>Alphaproteobacteria</taxon>
        <taxon>Hyphomicrobiales</taxon>
        <taxon>Bartonellaceae</taxon>
        <taxon>Bartonella</taxon>
    </lineage>
</organism>
<name>A0A3S4YFS7_BARVI</name>
<evidence type="ECO:0000313" key="3">
    <source>
        <dbReference type="Proteomes" id="UP000274201"/>
    </source>
</evidence>
<keyword evidence="1" id="KW-0812">Transmembrane</keyword>
<sequence>MLALNNTHNGLLGNLSQKIDFFLGTLHHEQIVVLSYMLSAISLLCLIVHILYKAINQKKILQQLNKKELFEKKQYHENHSSKT</sequence>
<dbReference type="OrthoDB" id="7923886at2"/>